<evidence type="ECO:0000313" key="4">
    <source>
        <dbReference type="Proteomes" id="UP001165121"/>
    </source>
</evidence>
<dbReference type="SUPFAM" id="SSF53098">
    <property type="entry name" value="Ribonuclease H-like"/>
    <property type="match status" value="1"/>
</dbReference>
<protein>
    <submittedName>
        <fullName evidence="3">Unnamed protein product</fullName>
    </submittedName>
</protein>
<dbReference type="PANTHER" id="PTHR42648">
    <property type="entry name" value="TRANSPOSASE, PUTATIVE-RELATED"/>
    <property type="match status" value="1"/>
</dbReference>
<dbReference type="Proteomes" id="UP001165121">
    <property type="component" value="Unassembled WGS sequence"/>
</dbReference>
<organism evidence="3 4">
    <name type="scientific">Phytophthora fragariaefolia</name>
    <dbReference type="NCBI Taxonomy" id="1490495"/>
    <lineage>
        <taxon>Eukaryota</taxon>
        <taxon>Sar</taxon>
        <taxon>Stramenopiles</taxon>
        <taxon>Oomycota</taxon>
        <taxon>Peronosporomycetes</taxon>
        <taxon>Peronosporales</taxon>
        <taxon>Peronosporaceae</taxon>
        <taxon>Phytophthora</taxon>
    </lineage>
</organism>
<gene>
    <name evidence="3" type="ORF">Pfra01_000252300</name>
</gene>
<evidence type="ECO:0000256" key="1">
    <source>
        <dbReference type="SAM" id="MobiDB-lite"/>
    </source>
</evidence>
<dbReference type="EMBL" id="BSXT01000202">
    <property type="protein sequence ID" value="GMF20636.1"/>
    <property type="molecule type" value="Genomic_DNA"/>
</dbReference>
<dbReference type="GO" id="GO:0003676">
    <property type="term" value="F:nucleic acid binding"/>
    <property type="evidence" value="ECO:0007669"/>
    <property type="project" value="InterPro"/>
</dbReference>
<feature type="domain" description="Integrase catalytic" evidence="2">
    <location>
        <begin position="1"/>
        <end position="78"/>
    </location>
</feature>
<feature type="compositionally biased region" description="Polar residues" evidence="1">
    <location>
        <begin position="66"/>
        <end position="84"/>
    </location>
</feature>
<evidence type="ECO:0000313" key="3">
    <source>
        <dbReference type="EMBL" id="GMF20636.1"/>
    </source>
</evidence>
<dbReference type="AlphaFoldDB" id="A0A9W6WXW6"/>
<dbReference type="OrthoDB" id="103796at2759"/>
<dbReference type="PANTHER" id="PTHR42648:SF24">
    <property type="entry name" value="INTEGRASE CATALYTIC DOMAIN-CONTAINING PROTEIN"/>
    <property type="match status" value="1"/>
</dbReference>
<comment type="caution">
    <text evidence="3">The sequence shown here is derived from an EMBL/GenBank/DDBJ whole genome shotgun (WGS) entry which is preliminary data.</text>
</comment>
<dbReference type="InterPro" id="IPR057670">
    <property type="entry name" value="SH3_retrovirus"/>
</dbReference>
<dbReference type="InterPro" id="IPR039537">
    <property type="entry name" value="Retrotran_Ty1/copia-like"/>
</dbReference>
<name>A0A9W6WXW6_9STRA</name>
<dbReference type="Gene3D" id="3.30.420.10">
    <property type="entry name" value="Ribonuclease H-like superfamily/Ribonuclease H"/>
    <property type="match status" value="1"/>
</dbReference>
<dbReference type="GO" id="GO:0015074">
    <property type="term" value="P:DNA integration"/>
    <property type="evidence" value="ECO:0007669"/>
    <property type="project" value="InterPro"/>
</dbReference>
<feature type="region of interest" description="Disordered" evidence="1">
    <location>
        <begin position="65"/>
        <end position="92"/>
    </location>
</feature>
<dbReference type="InterPro" id="IPR012337">
    <property type="entry name" value="RNaseH-like_sf"/>
</dbReference>
<evidence type="ECO:0000259" key="2">
    <source>
        <dbReference type="PROSITE" id="PS50994"/>
    </source>
</evidence>
<dbReference type="InterPro" id="IPR001584">
    <property type="entry name" value="Integrase_cat-core"/>
</dbReference>
<accession>A0A9W6WXW6</accession>
<dbReference type="PROSITE" id="PS50994">
    <property type="entry name" value="INTEGRASE"/>
    <property type="match status" value="1"/>
</dbReference>
<reference evidence="3" key="1">
    <citation type="submission" date="2023-04" db="EMBL/GenBank/DDBJ databases">
        <title>Phytophthora fragariaefolia NBRC 109709.</title>
        <authorList>
            <person name="Ichikawa N."/>
            <person name="Sato H."/>
            <person name="Tonouchi N."/>
        </authorList>
    </citation>
    <scope>NUCLEOTIDE SEQUENCE</scope>
    <source>
        <strain evidence="3">NBRC 109709</strain>
    </source>
</reference>
<proteinExistence type="predicted"/>
<keyword evidence="4" id="KW-1185">Reference proteome</keyword>
<sequence>MVYPLREKTSLAQIEAVKDCMTKLKAYAPSYRVAFIKSDNAAEYVGGERAEYCKKHEIVEEFATPYSPQQNGKVQRGNARNSGNGALHATGSEPADIDISNLQVFGRKVQALMSKVHRKKLDAKTRNGIFVGYTTGGAYLVHIPHNGASDTITARNIVFYEDQFLPASNED</sequence>
<dbReference type="InterPro" id="IPR036397">
    <property type="entry name" value="RNaseH_sf"/>
</dbReference>
<dbReference type="Pfam" id="PF25597">
    <property type="entry name" value="SH3_retrovirus"/>
    <property type="match status" value="1"/>
</dbReference>